<evidence type="ECO:0000256" key="4">
    <source>
        <dbReference type="ARBA" id="ARBA00022702"/>
    </source>
</evidence>
<name>A0A2I3H8U3_NOMLE</name>
<feature type="signal peptide" evidence="7">
    <location>
        <begin position="1"/>
        <end position="18"/>
    </location>
</feature>
<evidence type="ECO:0000256" key="2">
    <source>
        <dbReference type="ARBA" id="ARBA00007258"/>
    </source>
</evidence>
<feature type="chain" id="PRO_5014160331" evidence="7">
    <location>
        <begin position="19"/>
        <end position="82"/>
    </location>
</feature>
<dbReference type="EMBL" id="ADFV01128110">
    <property type="status" value="NOT_ANNOTATED_CDS"/>
    <property type="molecule type" value="Genomic_DNA"/>
</dbReference>
<dbReference type="Gene3D" id="2.60.40.4230">
    <property type="entry name" value="Resistin head domain"/>
    <property type="match status" value="1"/>
</dbReference>
<gene>
    <name evidence="8" type="primary">RETN</name>
</gene>
<dbReference type="GO" id="GO:0005179">
    <property type="term" value="F:hormone activity"/>
    <property type="evidence" value="ECO:0007669"/>
    <property type="project" value="UniProtKB-KW"/>
</dbReference>
<dbReference type="PANTHER" id="PTHR21101">
    <property type="entry name" value="RESISTIN"/>
    <property type="match status" value="1"/>
</dbReference>
<evidence type="ECO:0000256" key="6">
    <source>
        <dbReference type="ARBA" id="ARBA00023157"/>
    </source>
</evidence>
<evidence type="ECO:0000256" key="3">
    <source>
        <dbReference type="ARBA" id="ARBA00022525"/>
    </source>
</evidence>
<dbReference type="GO" id="GO:0005615">
    <property type="term" value="C:extracellular space"/>
    <property type="evidence" value="ECO:0007669"/>
    <property type="project" value="TreeGrafter"/>
</dbReference>
<accession>A0A2I3H8U3</accession>
<dbReference type="AlphaFoldDB" id="A0A2I3H8U3"/>
<keyword evidence="6" id="KW-1015">Disulfide bond</keyword>
<dbReference type="InterPro" id="IPR036262">
    <property type="entry name" value="Resistin-like_sf"/>
</dbReference>
<dbReference type="InterPro" id="IPR009714">
    <property type="entry name" value="RELM"/>
</dbReference>
<proteinExistence type="inferred from homology"/>
<dbReference type="SUPFAM" id="SSF111423">
    <property type="entry name" value="Resistin"/>
    <property type="match status" value="1"/>
</dbReference>
<reference evidence="8" key="3">
    <citation type="submission" date="2025-09" db="UniProtKB">
        <authorList>
            <consortium name="Ensembl"/>
        </authorList>
    </citation>
    <scope>IDENTIFICATION</scope>
</reference>
<reference evidence="8 9" key="1">
    <citation type="submission" date="2012-10" db="EMBL/GenBank/DDBJ databases">
        <authorList>
            <consortium name="Gibbon Genome Sequencing Consortium"/>
        </authorList>
    </citation>
    <scope>NUCLEOTIDE SEQUENCE [LARGE SCALE GENOMIC DNA]</scope>
</reference>
<evidence type="ECO:0000256" key="5">
    <source>
        <dbReference type="ARBA" id="ARBA00022729"/>
    </source>
</evidence>
<keyword evidence="5 7" id="KW-0732">Signal</keyword>
<comment type="subcellular location">
    <subcellularLocation>
        <location evidence="1">Secreted</location>
    </subcellularLocation>
</comment>
<reference evidence="8" key="2">
    <citation type="submission" date="2025-08" db="UniProtKB">
        <authorList>
            <consortium name="Ensembl"/>
        </authorList>
    </citation>
    <scope>IDENTIFICATION</scope>
</reference>
<evidence type="ECO:0000256" key="1">
    <source>
        <dbReference type="ARBA" id="ARBA00004613"/>
    </source>
</evidence>
<keyword evidence="4" id="KW-0372">Hormone</keyword>
<dbReference type="Ensembl" id="ENSNLET00000041089.1">
    <property type="protein sequence ID" value="ENSNLEP00000040069.1"/>
    <property type="gene ID" value="ENSNLEG00000001150.3"/>
</dbReference>
<dbReference type="PANTHER" id="PTHR21101:SF11">
    <property type="entry name" value="RESISTIN"/>
    <property type="match status" value="1"/>
</dbReference>
<dbReference type="Proteomes" id="UP000001073">
    <property type="component" value="Chromosome 10"/>
</dbReference>
<organism evidence="8 9">
    <name type="scientific">Nomascus leucogenys</name>
    <name type="common">Northern white-cheeked gibbon</name>
    <name type="synonym">Hylobates leucogenys</name>
    <dbReference type="NCBI Taxonomy" id="61853"/>
    <lineage>
        <taxon>Eukaryota</taxon>
        <taxon>Metazoa</taxon>
        <taxon>Chordata</taxon>
        <taxon>Craniata</taxon>
        <taxon>Vertebrata</taxon>
        <taxon>Euteleostomi</taxon>
        <taxon>Mammalia</taxon>
        <taxon>Eutheria</taxon>
        <taxon>Euarchontoglires</taxon>
        <taxon>Primates</taxon>
        <taxon>Haplorrhini</taxon>
        <taxon>Catarrhini</taxon>
        <taxon>Hylobatidae</taxon>
        <taxon>Nomascus</taxon>
    </lineage>
</organism>
<keyword evidence="3" id="KW-0964">Secreted</keyword>
<dbReference type="Pfam" id="PF06954">
    <property type="entry name" value="Resistin"/>
    <property type="match status" value="1"/>
</dbReference>
<evidence type="ECO:0000313" key="8">
    <source>
        <dbReference type="Ensembl" id="ENSNLEP00000040069.1"/>
    </source>
</evidence>
<comment type="similarity">
    <text evidence="2">Belongs to the resistin/FIZZ family.</text>
</comment>
<keyword evidence="9" id="KW-1185">Reference proteome</keyword>
<evidence type="ECO:0000313" key="9">
    <source>
        <dbReference type="Proteomes" id="UP000001073"/>
    </source>
</evidence>
<sequence>MKALCLLLLPVLGLLVSSKTLCSMEEAINEKIQEGASSLSFAVTGCTCGSACGSWDVRAETTCHCQCAGMDWTGARCCRVQP</sequence>
<dbReference type="GeneTree" id="ENSGT00390000016177"/>
<evidence type="ECO:0000256" key="7">
    <source>
        <dbReference type="SAM" id="SignalP"/>
    </source>
</evidence>
<protein>
    <submittedName>
        <fullName evidence="8">Resistin</fullName>
    </submittedName>
</protein>